<keyword evidence="4" id="KW-1185">Reference proteome</keyword>
<sequence length="230" mass="23887">MMKSIMAATVAVTALLGANAANAMIVNGDFEDTTTLDPTGLVKGNKLSNLATTGSSWDVFSEISGWKTTAGAGIEVQTNRTLGSIDAHSGQHYIELDSHPKPNSNSTMEQEVSLGVGTYELSFWYSPRTNDASSNGIEYSVSDGLLSGFITGPGASPDTSVGVWTLVKSLFKVDTAGDYSLSFAATGKQNTLGGFIDTVNLTAVPIPAAGLLLPVGVAMLGFAARRRKSA</sequence>
<accession>A0A0M6ZV33</accession>
<dbReference type="Proteomes" id="UP000049983">
    <property type="component" value="Unassembled WGS sequence"/>
</dbReference>
<protein>
    <recommendedName>
        <fullName evidence="5">VPLPA-CTERM protein sorting domain-containing protein</fullName>
    </recommendedName>
</protein>
<reference evidence="4" key="1">
    <citation type="submission" date="2015-07" db="EMBL/GenBank/DDBJ databases">
        <authorList>
            <person name="Rodrigo-Torres Lidia"/>
            <person name="Arahal R.David."/>
        </authorList>
    </citation>
    <scope>NUCLEOTIDE SEQUENCE [LARGE SCALE GENOMIC DNA]</scope>
    <source>
        <strain evidence="4">CECT 5096</strain>
    </source>
</reference>
<dbReference type="RefSeq" id="WP_055114717.1">
    <property type="nucleotide sequence ID" value="NZ_CANKXR010000002.1"/>
</dbReference>
<dbReference type="STRING" id="311410.LA5095_02103"/>
<evidence type="ECO:0000256" key="2">
    <source>
        <dbReference type="SAM" id="SignalP"/>
    </source>
</evidence>
<keyword evidence="2" id="KW-0732">Signal</keyword>
<gene>
    <name evidence="3" type="ORF">LA5096_00959</name>
</gene>
<dbReference type="EMBL" id="CXWC01000002">
    <property type="protein sequence ID" value="CTQ66082.1"/>
    <property type="molecule type" value="Genomic_DNA"/>
</dbReference>
<dbReference type="AlphaFoldDB" id="A0A0M6ZV33"/>
<feature type="transmembrane region" description="Helical" evidence="1">
    <location>
        <begin position="204"/>
        <end position="224"/>
    </location>
</feature>
<organism evidence="3 4">
    <name type="scientific">Roseibium album</name>
    <dbReference type="NCBI Taxonomy" id="311410"/>
    <lineage>
        <taxon>Bacteria</taxon>
        <taxon>Pseudomonadati</taxon>
        <taxon>Pseudomonadota</taxon>
        <taxon>Alphaproteobacteria</taxon>
        <taxon>Hyphomicrobiales</taxon>
        <taxon>Stappiaceae</taxon>
        <taxon>Roseibium</taxon>
    </lineage>
</organism>
<name>A0A0M6ZV33_9HYPH</name>
<evidence type="ECO:0008006" key="5">
    <source>
        <dbReference type="Google" id="ProtNLM"/>
    </source>
</evidence>
<evidence type="ECO:0000313" key="4">
    <source>
        <dbReference type="Proteomes" id="UP000049983"/>
    </source>
</evidence>
<evidence type="ECO:0000256" key="1">
    <source>
        <dbReference type="SAM" id="Phobius"/>
    </source>
</evidence>
<proteinExistence type="predicted"/>
<feature type="chain" id="PRO_5009787876" description="VPLPA-CTERM protein sorting domain-containing protein" evidence="2">
    <location>
        <begin position="24"/>
        <end position="230"/>
    </location>
</feature>
<dbReference type="GeneID" id="97668397"/>
<evidence type="ECO:0000313" key="3">
    <source>
        <dbReference type="EMBL" id="CTQ66082.1"/>
    </source>
</evidence>
<keyword evidence="1" id="KW-0472">Membrane</keyword>
<dbReference type="Gene3D" id="2.60.120.260">
    <property type="entry name" value="Galactose-binding domain-like"/>
    <property type="match status" value="1"/>
</dbReference>
<dbReference type="OrthoDB" id="7870719at2"/>
<feature type="signal peptide" evidence="2">
    <location>
        <begin position="1"/>
        <end position="23"/>
    </location>
</feature>
<keyword evidence="1" id="KW-1133">Transmembrane helix</keyword>
<keyword evidence="1" id="KW-0812">Transmembrane</keyword>